<reference evidence="2 3" key="1">
    <citation type="submission" date="2015-09" db="EMBL/GenBank/DDBJ databases">
        <title>Sorangium comparison.</title>
        <authorList>
            <person name="Zaburannyi N."/>
            <person name="Bunk B."/>
            <person name="Overmann J."/>
            <person name="Mueller R."/>
        </authorList>
    </citation>
    <scope>NUCLEOTIDE SEQUENCE [LARGE SCALE GENOMIC DNA]</scope>
    <source>
        <strain evidence="2 3">So ce26</strain>
    </source>
</reference>
<dbReference type="Proteomes" id="UP000238348">
    <property type="component" value="Chromosome"/>
</dbReference>
<evidence type="ECO:0000256" key="1">
    <source>
        <dbReference type="SAM" id="MobiDB-lite"/>
    </source>
</evidence>
<proteinExistence type="predicted"/>
<dbReference type="EMBL" id="CP012673">
    <property type="protein sequence ID" value="AUX47368.1"/>
    <property type="molecule type" value="Genomic_DNA"/>
</dbReference>
<dbReference type="AlphaFoldDB" id="A0A2L0F710"/>
<evidence type="ECO:0000313" key="3">
    <source>
        <dbReference type="Proteomes" id="UP000238348"/>
    </source>
</evidence>
<accession>A0A2L0F710</accession>
<gene>
    <name evidence="2" type="ORF">SOCE26_088870</name>
</gene>
<feature type="region of interest" description="Disordered" evidence="1">
    <location>
        <begin position="1"/>
        <end position="89"/>
    </location>
</feature>
<name>A0A2L0F710_SORCE</name>
<feature type="compositionally biased region" description="Basic and acidic residues" evidence="1">
    <location>
        <begin position="23"/>
        <end position="34"/>
    </location>
</feature>
<feature type="compositionally biased region" description="Polar residues" evidence="1">
    <location>
        <begin position="60"/>
        <end position="81"/>
    </location>
</feature>
<organism evidence="2 3">
    <name type="scientific">Sorangium cellulosum</name>
    <name type="common">Polyangium cellulosum</name>
    <dbReference type="NCBI Taxonomy" id="56"/>
    <lineage>
        <taxon>Bacteria</taxon>
        <taxon>Pseudomonadati</taxon>
        <taxon>Myxococcota</taxon>
        <taxon>Polyangia</taxon>
        <taxon>Polyangiales</taxon>
        <taxon>Polyangiaceae</taxon>
        <taxon>Sorangium</taxon>
    </lineage>
</organism>
<sequence length="108" mass="11298">MHAFPSPNLAPRPQVPDGAPLPERAERAIREGRTARRRGAPSTGRGWASALSEPSIALSEPSSSTTNSEGGTRTTCGTTSEVEGAFDEGSDPYAAYADVVIGALERRT</sequence>
<evidence type="ECO:0000313" key="2">
    <source>
        <dbReference type="EMBL" id="AUX47368.1"/>
    </source>
</evidence>
<protein>
    <submittedName>
        <fullName evidence="2">Uncharacterized protein</fullName>
    </submittedName>
</protein>